<protein>
    <recommendedName>
        <fullName evidence="3">Nucleotidyl transferase AbiEii/AbiGii toxin family protein</fullName>
    </recommendedName>
</protein>
<evidence type="ECO:0008006" key="3">
    <source>
        <dbReference type="Google" id="ProtNLM"/>
    </source>
</evidence>
<evidence type="ECO:0000313" key="1">
    <source>
        <dbReference type="EMBL" id="KKQ70179.1"/>
    </source>
</evidence>
<accession>A0A0G0M946</accession>
<evidence type="ECO:0000313" key="2">
    <source>
        <dbReference type="Proteomes" id="UP000034022"/>
    </source>
</evidence>
<comment type="caution">
    <text evidence="1">The sequence shown here is derived from an EMBL/GenBank/DDBJ whole genome shotgun (WGS) entry which is preliminary data.</text>
</comment>
<organism evidence="1 2">
    <name type="scientific">Candidatus Falkowbacteria bacterium GW2011_GWE1_38_31</name>
    <dbReference type="NCBI Taxonomy" id="1618638"/>
    <lineage>
        <taxon>Bacteria</taxon>
        <taxon>Candidatus Falkowiibacteriota</taxon>
    </lineage>
</organism>
<dbReference type="AlphaFoldDB" id="A0A0G0M946"/>
<dbReference type="Gene3D" id="3.10.450.620">
    <property type="entry name" value="JHP933, nucleotidyltransferase-like core domain"/>
    <property type="match status" value="1"/>
</dbReference>
<reference evidence="1 2" key="1">
    <citation type="journal article" date="2015" name="Nature">
        <title>rRNA introns, odd ribosomes, and small enigmatic genomes across a large radiation of phyla.</title>
        <authorList>
            <person name="Brown C.T."/>
            <person name="Hug L.A."/>
            <person name="Thomas B.C."/>
            <person name="Sharon I."/>
            <person name="Castelle C.J."/>
            <person name="Singh A."/>
            <person name="Wilkins M.J."/>
            <person name="Williams K.H."/>
            <person name="Banfield J.F."/>
        </authorList>
    </citation>
    <scope>NUCLEOTIDE SEQUENCE [LARGE SCALE GENOMIC DNA]</scope>
</reference>
<sequence length="266" mass="31189">MTGKKFVISKNKSDIQKFFKKYMITPKPQDAKHKAWLFRTLGALFDDANLAGVLYFKGGTCAALRGFLDRFSIDLDFDFFGNKNEIIETQKRMEKVFIELGLEIKDKSANVPQYYLRYPAGDRERNTLKIDINFPVPKMNQYESVRIVEIDRIINCQTIETMFANKLVALVERYERKKSIAGRDLYDIHHFFFSGYKYDQAVIQERRGKGAKKFIQELIGFIEKNITLTIIDQDLNTLLEPKKFQQIRKLLKQETIVFLKDEIGRL</sequence>
<gene>
    <name evidence="1" type="ORF">US91_C0006G0016</name>
</gene>
<dbReference type="EMBL" id="LBUU01000006">
    <property type="protein sequence ID" value="KKQ70179.1"/>
    <property type="molecule type" value="Genomic_DNA"/>
</dbReference>
<dbReference type="Proteomes" id="UP000034022">
    <property type="component" value="Unassembled WGS sequence"/>
</dbReference>
<name>A0A0G0M946_9BACT</name>
<dbReference type="InterPro" id="IPR014942">
    <property type="entry name" value="AbiEii"/>
</dbReference>
<proteinExistence type="predicted"/>
<dbReference type="Pfam" id="PF08843">
    <property type="entry name" value="AbiEii"/>
    <property type="match status" value="1"/>
</dbReference>